<dbReference type="CDD" id="cd03216">
    <property type="entry name" value="ABC_Carb_Monos_I"/>
    <property type="match status" value="1"/>
</dbReference>
<dbReference type="Pfam" id="PF00005">
    <property type="entry name" value="ABC_tran"/>
    <property type="match status" value="2"/>
</dbReference>
<protein>
    <submittedName>
        <fullName evidence="4">ABC transporter ATP-binding protein</fullName>
    </submittedName>
</protein>
<dbReference type="GO" id="GO:0016887">
    <property type="term" value="F:ATP hydrolysis activity"/>
    <property type="evidence" value="ECO:0007669"/>
    <property type="project" value="InterPro"/>
</dbReference>
<dbReference type="SMART" id="SM00382">
    <property type="entry name" value="AAA"/>
    <property type="match status" value="1"/>
</dbReference>
<evidence type="ECO:0000313" key="4">
    <source>
        <dbReference type="EMBL" id="RCK80375.1"/>
    </source>
</evidence>
<dbReference type="Proteomes" id="UP000252355">
    <property type="component" value="Unassembled WGS sequence"/>
</dbReference>
<dbReference type="InterPro" id="IPR027417">
    <property type="entry name" value="P-loop_NTPase"/>
</dbReference>
<comment type="caution">
    <text evidence="4">The sequence shown here is derived from an EMBL/GenBank/DDBJ whole genome shotgun (WGS) entry which is preliminary data.</text>
</comment>
<feature type="domain" description="ABC transporter" evidence="3">
    <location>
        <begin position="7"/>
        <end position="241"/>
    </location>
</feature>
<sequence>MPPFGLLEMRGIRKEFGGLVANDAIDLTVRGGEILGLLGENGAGKSTLMNVLFGLYPPEAGGIFLDGQPVRIASPRDARRLGIGMVHQHFMLIPTHTVAENLALALPDVPFFAPTRHVPARLREFSERYGLQVDPDAYIWELSAGQQQRVEIVKALLGGARLLVLDEPTSVLTPGEAKELFAILDRLRAEGQAVIFITHKLDEIMRITDRIQILRGGRHAGTVATRDTTKEALAALMVGRPVAFALPRPPLFPHEPLLEVIGLSVMDDRGRPAVRQLDLTVHGREIVGIAGVSGNGQKELVEAITGLRRPLQGTIKVRGQALPPGDPRAAAQAGLAHIPEERLRYGMVGAMTLHDNAVLKDYARPPYCRHGLLQPGPIGDKARAIINAYGVVAAAGPDSLARSLSGGNIQKFLVGRELWQDPPIVVAAHPTYGVDIGAAQLIRQKLLERRQAGGGILLISEDLDEVLALSDRVAVIFEGTLRWIADPRTITRAEIGLLMGDARFAAPRPP</sequence>
<dbReference type="CDD" id="cd03215">
    <property type="entry name" value="ABC_Carb_Monos_II"/>
    <property type="match status" value="1"/>
</dbReference>
<dbReference type="AlphaFoldDB" id="A0A367ZQF7"/>
<gene>
    <name evidence="4" type="ORF">OZSIB_3121</name>
</gene>
<dbReference type="InterPro" id="IPR003593">
    <property type="entry name" value="AAA+_ATPase"/>
</dbReference>
<organism evidence="4 5">
    <name type="scientific">Candidatus Ozemobacter sibiricus</name>
    <dbReference type="NCBI Taxonomy" id="2268124"/>
    <lineage>
        <taxon>Bacteria</taxon>
        <taxon>Candidatus Ozemobacteria</taxon>
        <taxon>Candidatus Ozemobacterales</taxon>
        <taxon>Candidatus Ozemobacteraceae</taxon>
        <taxon>Candidatus Ozemobacter</taxon>
    </lineage>
</organism>
<dbReference type="PROSITE" id="PS00211">
    <property type="entry name" value="ABC_TRANSPORTER_1"/>
    <property type="match status" value="2"/>
</dbReference>
<dbReference type="InterPro" id="IPR017871">
    <property type="entry name" value="ABC_transporter-like_CS"/>
</dbReference>
<dbReference type="Gene3D" id="3.40.50.300">
    <property type="entry name" value="P-loop containing nucleotide triphosphate hydrolases"/>
    <property type="match status" value="2"/>
</dbReference>
<name>A0A367ZQF7_9BACT</name>
<dbReference type="InterPro" id="IPR003439">
    <property type="entry name" value="ABC_transporter-like_ATP-bd"/>
</dbReference>
<dbReference type="SUPFAM" id="SSF52540">
    <property type="entry name" value="P-loop containing nucleoside triphosphate hydrolases"/>
    <property type="match status" value="2"/>
</dbReference>
<evidence type="ECO:0000313" key="5">
    <source>
        <dbReference type="Proteomes" id="UP000252355"/>
    </source>
</evidence>
<accession>A0A367ZQF7</accession>
<dbReference type="InterPro" id="IPR050107">
    <property type="entry name" value="ABC_carbohydrate_import_ATPase"/>
</dbReference>
<evidence type="ECO:0000256" key="1">
    <source>
        <dbReference type="ARBA" id="ARBA00022741"/>
    </source>
</evidence>
<evidence type="ECO:0000259" key="3">
    <source>
        <dbReference type="PROSITE" id="PS50893"/>
    </source>
</evidence>
<dbReference type="GO" id="GO:0005524">
    <property type="term" value="F:ATP binding"/>
    <property type="evidence" value="ECO:0007669"/>
    <property type="project" value="UniProtKB-KW"/>
</dbReference>
<dbReference type="EMBL" id="QOQW01000006">
    <property type="protein sequence ID" value="RCK80375.1"/>
    <property type="molecule type" value="Genomic_DNA"/>
</dbReference>
<reference evidence="4 5" key="1">
    <citation type="submission" date="2018-05" db="EMBL/GenBank/DDBJ databases">
        <title>A metagenomic window into the 2 km-deep terrestrial subsurface aquifer revealed taxonomically and functionally diverse microbial community comprising novel uncultured bacterial lineages.</title>
        <authorList>
            <person name="Kadnikov V.V."/>
            <person name="Mardanov A.V."/>
            <person name="Beletsky A.V."/>
            <person name="Banks D."/>
            <person name="Pimenov N.V."/>
            <person name="Frank Y.A."/>
            <person name="Karnachuk O.V."/>
            <person name="Ravin N.V."/>
        </authorList>
    </citation>
    <scope>NUCLEOTIDE SEQUENCE [LARGE SCALE GENOMIC DNA]</scope>
    <source>
        <strain evidence="4">BY5</strain>
    </source>
</reference>
<feature type="domain" description="ABC transporter" evidence="3">
    <location>
        <begin position="258"/>
        <end position="503"/>
    </location>
</feature>
<keyword evidence="1" id="KW-0547">Nucleotide-binding</keyword>
<proteinExistence type="predicted"/>
<dbReference type="PANTHER" id="PTHR43790:SF4">
    <property type="entry name" value="GUANOSINE IMPORT ATP-BINDING PROTEIN NUPO"/>
    <property type="match status" value="1"/>
</dbReference>
<dbReference type="PROSITE" id="PS50893">
    <property type="entry name" value="ABC_TRANSPORTER_2"/>
    <property type="match status" value="2"/>
</dbReference>
<dbReference type="PANTHER" id="PTHR43790">
    <property type="entry name" value="CARBOHYDRATE TRANSPORT ATP-BINDING PROTEIN MG119-RELATED"/>
    <property type="match status" value="1"/>
</dbReference>
<keyword evidence="2 4" id="KW-0067">ATP-binding</keyword>
<evidence type="ECO:0000256" key="2">
    <source>
        <dbReference type="ARBA" id="ARBA00022840"/>
    </source>
</evidence>